<comment type="similarity">
    <text evidence="1">Belongs to the SMP-30/CGR1 family.</text>
</comment>
<reference evidence="3" key="1">
    <citation type="submission" date="2022-10" db="EMBL/GenBank/DDBJ databases">
        <title>The complete genomes of actinobacterial strains from the NBC collection.</title>
        <authorList>
            <person name="Joergensen T.S."/>
            <person name="Alvarez Arevalo M."/>
            <person name="Sterndorff E.B."/>
            <person name="Faurdal D."/>
            <person name="Vuksanovic O."/>
            <person name="Mourched A.-S."/>
            <person name="Charusanti P."/>
            <person name="Shaw S."/>
            <person name="Blin K."/>
            <person name="Weber T."/>
        </authorList>
    </citation>
    <scope>NUCLEOTIDE SEQUENCE</scope>
    <source>
        <strain evidence="3">NBC_00222</strain>
    </source>
</reference>
<dbReference type="PANTHER" id="PTHR10907:SF47">
    <property type="entry name" value="REGUCALCIN"/>
    <property type="match status" value="1"/>
</dbReference>
<dbReference type="InterPro" id="IPR005511">
    <property type="entry name" value="SMP-30"/>
</dbReference>
<gene>
    <name evidence="3" type="ORF">OHA16_01320</name>
</gene>
<dbReference type="Gene3D" id="2.120.10.30">
    <property type="entry name" value="TolB, C-terminal domain"/>
    <property type="match status" value="1"/>
</dbReference>
<proteinExistence type="inferred from homology"/>
<dbReference type="PANTHER" id="PTHR10907">
    <property type="entry name" value="REGUCALCIN"/>
    <property type="match status" value="1"/>
</dbReference>
<dbReference type="InterPro" id="IPR011042">
    <property type="entry name" value="6-blade_b-propeller_TolB-like"/>
</dbReference>
<dbReference type="InterPro" id="IPR013658">
    <property type="entry name" value="SGL"/>
</dbReference>
<dbReference type="Pfam" id="PF08450">
    <property type="entry name" value="SGL"/>
    <property type="match status" value="1"/>
</dbReference>
<evidence type="ECO:0000313" key="3">
    <source>
        <dbReference type="EMBL" id="WUQ88612.1"/>
    </source>
</evidence>
<keyword evidence="4" id="KW-1185">Reference proteome</keyword>
<dbReference type="SUPFAM" id="SSF63829">
    <property type="entry name" value="Calcium-dependent phosphotriesterase"/>
    <property type="match status" value="1"/>
</dbReference>
<evidence type="ECO:0000313" key="4">
    <source>
        <dbReference type="Proteomes" id="UP001432222"/>
    </source>
</evidence>
<sequence>MPDQDQQPVVWAPGTHELGEGARWVDGRLVFTDILAGRLLEVSGTAPGTPRELLRLDVPLGAVAPVEGRPGHWIAAAGTGIALLGPDGSTEWLARPEQDAATPVRMNDGVCDPQGRFWAGSMAYDETPGAGSLYRTDHDGTVHRVLTGLTIVNGPAFSADGRLLHVADSTAGVIRRCTLDADGNPLDMVEFARITDGGSPDGMTVDTEGRLWVAIWGSAAVHRYEPDGTLSAVVPLPAPQPTSVCLPPTGGRLLVTTARLGLPGAPPPSGAVLAVPVDAAAPAAAAYRPR</sequence>
<organism evidence="3 4">
    <name type="scientific">Kitasatospora purpeofusca</name>
    <dbReference type="NCBI Taxonomy" id="67352"/>
    <lineage>
        <taxon>Bacteria</taxon>
        <taxon>Bacillati</taxon>
        <taxon>Actinomycetota</taxon>
        <taxon>Actinomycetes</taxon>
        <taxon>Kitasatosporales</taxon>
        <taxon>Streptomycetaceae</taxon>
        <taxon>Kitasatospora</taxon>
    </lineage>
</organism>
<protein>
    <submittedName>
        <fullName evidence="3">SMP-30/gluconolactonase/LRE family protein</fullName>
    </submittedName>
</protein>
<feature type="domain" description="SMP-30/Gluconolactonase/LRE-like region" evidence="2">
    <location>
        <begin position="18"/>
        <end position="259"/>
    </location>
</feature>
<dbReference type="EMBL" id="CP108110">
    <property type="protein sequence ID" value="WUQ88612.1"/>
    <property type="molecule type" value="Genomic_DNA"/>
</dbReference>
<evidence type="ECO:0000256" key="1">
    <source>
        <dbReference type="ARBA" id="ARBA00008853"/>
    </source>
</evidence>
<name>A0ABZ1UBR6_9ACTN</name>
<dbReference type="Proteomes" id="UP001432222">
    <property type="component" value="Chromosome"/>
</dbReference>
<accession>A0ABZ1UBR6</accession>
<evidence type="ECO:0000259" key="2">
    <source>
        <dbReference type="Pfam" id="PF08450"/>
    </source>
</evidence>
<dbReference type="PRINTS" id="PR01790">
    <property type="entry name" value="SMP30FAMILY"/>
</dbReference>